<reference evidence="3" key="1">
    <citation type="journal article" date="2011" name="Proc. Natl. Acad. Sci. U.S.A.">
        <title>Obligate biotrophy features unraveled by the genomic analysis of rust fungi.</title>
        <authorList>
            <person name="Duplessis S."/>
            <person name="Cuomo C.A."/>
            <person name="Lin Y.-C."/>
            <person name="Aerts A."/>
            <person name="Tisserant E."/>
            <person name="Veneault-Fourrey C."/>
            <person name="Joly D.L."/>
            <person name="Hacquard S."/>
            <person name="Amselem J."/>
            <person name="Cantarel B.L."/>
            <person name="Chiu R."/>
            <person name="Coutinho P.M."/>
            <person name="Feau N."/>
            <person name="Field M."/>
            <person name="Frey P."/>
            <person name="Gelhaye E."/>
            <person name="Goldberg J."/>
            <person name="Grabherr M.G."/>
            <person name="Kodira C.D."/>
            <person name="Kohler A."/>
            <person name="Kuees U."/>
            <person name="Lindquist E.A."/>
            <person name="Lucas S.M."/>
            <person name="Mago R."/>
            <person name="Mauceli E."/>
            <person name="Morin E."/>
            <person name="Murat C."/>
            <person name="Pangilinan J.L."/>
            <person name="Park R."/>
            <person name="Pearson M."/>
            <person name="Quesneville H."/>
            <person name="Rouhier N."/>
            <person name="Sakthikumar S."/>
            <person name="Salamov A.A."/>
            <person name="Schmutz J."/>
            <person name="Selles B."/>
            <person name="Shapiro H."/>
            <person name="Tanguay P."/>
            <person name="Tuskan G.A."/>
            <person name="Henrissat B."/>
            <person name="Van de Peer Y."/>
            <person name="Rouze P."/>
            <person name="Ellis J.G."/>
            <person name="Dodds P.N."/>
            <person name="Schein J.E."/>
            <person name="Zhong S."/>
            <person name="Hamelin R.C."/>
            <person name="Grigoriev I.V."/>
            <person name="Szabo L.J."/>
            <person name="Martin F."/>
        </authorList>
    </citation>
    <scope>NUCLEOTIDE SEQUENCE [LARGE SCALE GENOMIC DNA]</scope>
    <source>
        <strain evidence="3">98AG31 / pathotype 3-4-7</strain>
    </source>
</reference>
<evidence type="ECO:0000313" key="2">
    <source>
        <dbReference type="EMBL" id="EGG12901.1"/>
    </source>
</evidence>
<sequence length="199" mass="22219">MLQSKLVGKKFVDLVRGMDQRATFLAKLERIDPVATQPAASAPDTKKTAVSSSNTYEDDPDFRFERKRGKRHVMNRLRNERLQGISILATPQADDDAGRLLIDSLDIGKRKTVTRVRLIVPKSLSQSSEVDAKLKGVREFLNMYLGPLIWANPTVDVSLTYDSNQTSSSLRMESEEGSGPTEINLDSLSRSEILQLILN</sequence>
<dbReference type="GeneID" id="18929240"/>
<dbReference type="RefSeq" id="XP_007403839.1">
    <property type="nucleotide sequence ID" value="XM_007403777.1"/>
</dbReference>
<dbReference type="HOGENOM" id="CLU_1372477_0_0_1"/>
<dbReference type="AlphaFoldDB" id="F4R2Z4"/>
<dbReference type="Proteomes" id="UP000001072">
    <property type="component" value="Unassembled WGS sequence"/>
</dbReference>
<dbReference type="InParanoid" id="F4R2Z4"/>
<accession>F4R2Z4</accession>
<organism evidence="3">
    <name type="scientific">Melampsora larici-populina (strain 98AG31 / pathotype 3-4-7)</name>
    <name type="common">Poplar leaf rust fungus</name>
    <dbReference type="NCBI Taxonomy" id="747676"/>
    <lineage>
        <taxon>Eukaryota</taxon>
        <taxon>Fungi</taxon>
        <taxon>Dikarya</taxon>
        <taxon>Basidiomycota</taxon>
        <taxon>Pucciniomycotina</taxon>
        <taxon>Pucciniomycetes</taxon>
        <taxon>Pucciniales</taxon>
        <taxon>Melampsoraceae</taxon>
        <taxon>Melampsora</taxon>
    </lineage>
</organism>
<dbReference type="VEuPathDB" id="FungiDB:MELLADRAFT_58832"/>
<evidence type="ECO:0000313" key="3">
    <source>
        <dbReference type="Proteomes" id="UP000001072"/>
    </source>
</evidence>
<name>F4R2Z4_MELLP</name>
<dbReference type="EMBL" id="GL883090">
    <property type="protein sequence ID" value="EGG12901.1"/>
    <property type="molecule type" value="Genomic_DNA"/>
</dbReference>
<proteinExistence type="predicted"/>
<evidence type="ECO:0000256" key="1">
    <source>
        <dbReference type="SAM" id="MobiDB-lite"/>
    </source>
</evidence>
<feature type="region of interest" description="Disordered" evidence="1">
    <location>
        <begin position="36"/>
        <end position="59"/>
    </location>
</feature>
<gene>
    <name evidence="2" type="ORF">MELLADRAFT_58832</name>
</gene>
<dbReference type="OrthoDB" id="2502979at2759"/>
<protein>
    <submittedName>
        <fullName evidence="2">Uncharacterized protein</fullName>
    </submittedName>
</protein>
<keyword evidence="3" id="KW-1185">Reference proteome</keyword>
<dbReference type="KEGG" id="mlr:MELLADRAFT_58832"/>